<dbReference type="InterPro" id="IPR011989">
    <property type="entry name" value="ARM-like"/>
</dbReference>
<dbReference type="SUPFAM" id="SSF48371">
    <property type="entry name" value="ARM repeat"/>
    <property type="match status" value="1"/>
</dbReference>
<dbReference type="GO" id="GO:0044599">
    <property type="term" value="C:AP-5 adaptor complex"/>
    <property type="evidence" value="ECO:0007669"/>
    <property type="project" value="InterPro"/>
</dbReference>
<evidence type="ECO:0000259" key="2">
    <source>
        <dbReference type="Pfam" id="PF14764"/>
    </source>
</evidence>
<dbReference type="EMBL" id="LSMT01000358">
    <property type="protein sequence ID" value="PFX19480.1"/>
    <property type="molecule type" value="Genomic_DNA"/>
</dbReference>
<name>A0A2B4RSG0_STYPI</name>
<dbReference type="Pfam" id="PF14764">
    <property type="entry name" value="SPG48"/>
    <property type="match status" value="1"/>
</dbReference>
<organism evidence="5 6">
    <name type="scientific">Stylophora pistillata</name>
    <name type="common">Smooth cauliflower coral</name>
    <dbReference type="NCBI Taxonomy" id="50429"/>
    <lineage>
        <taxon>Eukaryota</taxon>
        <taxon>Metazoa</taxon>
        <taxon>Cnidaria</taxon>
        <taxon>Anthozoa</taxon>
        <taxon>Hexacorallia</taxon>
        <taxon>Scleractinia</taxon>
        <taxon>Astrocoeniina</taxon>
        <taxon>Pocilloporidae</taxon>
        <taxon>Stylophora</taxon>
    </lineage>
</organism>
<dbReference type="InterPro" id="IPR055450">
    <property type="entry name" value="AP5Z1_ARM"/>
</dbReference>
<dbReference type="Pfam" id="PF25153">
    <property type="entry name" value="TPR_AP5Z1"/>
    <property type="match status" value="1"/>
</dbReference>
<evidence type="ECO:0000313" key="5">
    <source>
        <dbReference type="EMBL" id="PFX19480.1"/>
    </source>
</evidence>
<dbReference type="Gene3D" id="1.25.10.10">
    <property type="entry name" value="Leucine-rich Repeat Variant"/>
    <property type="match status" value="1"/>
</dbReference>
<dbReference type="InterPro" id="IPR028222">
    <property type="entry name" value="AP5Z1"/>
</dbReference>
<accession>A0A2B4RSG0</accession>
<keyword evidence="6" id="KW-1185">Reference proteome</keyword>
<dbReference type="AlphaFoldDB" id="A0A2B4RSG0"/>
<reference evidence="6" key="1">
    <citation type="journal article" date="2017" name="bioRxiv">
        <title>Comparative analysis of the genomes of Stylophora pistillata and Acropora digitifera provides evidence for extensive differences between species of corals.</title>
        <authorList>
            <person name="Voolstra C.R."/>
            <person name="Li Y."/>
            <person name="Liew Y.J."/>
            <person name="Baumgarten S."/>
            <person name="Zoccola D."/>
            <person name="Flot J.-F."/>
            <person name="Tambutte S."/>
            <person name="Allemand D."/>
            <person name="Aranda M."/>
        </authorList>
    </citation>
    <scope>NUCLEOTIDE SEQUENCE [LARGE SCALE GENOMIC DNA]</scope>
</reference>
<comment type="caution">
    <text evidence="5">The sequence shown here is derived from an EMBL/GenBank/DDBJ whole genome shotgun (WGS) entry which is preliminary data.</text>
</comment>
<dbReference type="PANTHER" id="PTHR46488">
    <property type="entry name" value="AP-5 COMPLEX SUBUNIT ZETA-1"/>
    <property type="match status" value="1"/>
</dbReference>
<sequence>MADQFKDPSTVVKQARLLQDPDFKEFCARVLGILQSPDRGNECLNTLRRLYLLLAATRQRRSLSSQLINELQSVAGEPQQGPKRLRLLCCAILREVTPTSQLVISNVEPPVEQKNIPMILPLVWVQGQERGFWTNYIPQLMQWLTKPGVPVELQTLSLGSLQLLINADDSLISQDDAGAVSPQMANWLKNASTVSAPNPYQRQLFGGGKSKGYQLVTEVDGTSSRYFFTVLSIAQYCFPDQILNIYNFSMLRSWLQHLKFTNTISNSNSPRGGASPLIFSTASNSGSVENLSQPGYCSSSPSQNVLNQSNSSMDNVSIDSQSSTGFIIPLSRSSPQGSENQSMSQFPMPGSSLTIPTDDQSLSSGSDSRPQTPLSFSHDPEEHGTKDQAQQASKRGKHKRSMSTLSFSKLFPSSLHGVKSGEQELKERACEYCLRLLEQSERKPSKQQDAMLIEACLVEVIYNLDVLCSTDKSLIPKLIEIIRRLYARVTSDFNRWKRVLIPVVQFLLNHGETVVFDPEPACQTLLGPVLSSYYANSSLSFDIVFFCLENLRKLCISTNILPKYFPNLFKILAWHPRTYIKEFMEMLPAMLNENTAVEMFHTLLDLPCLSAALCTSWATKARANSGDKMVFSQCSVDYFLEPEYKPLFSFIMRLEAGQGDTIDKLSTLHHLLQDRLEQPRVVVSAQIAPVLLNVMFSTILEEADEETASRMVPVMLERIGLLYHVKNYRKEIHELLSERLVQLFQKYPSLIVRFQQDIMEFVSGLKNLGPSKENFFVHLVWVIGEFASSSHEGGCTVLHIVQYFEALEALTYEVLGQSGPRKVSFSGRLVSVLMTTLAKLASRCQDVMQRAILCLSKVVRQKPELLSDPDCYPDLLVRAQELINLLKLPNVAPVILSPDAEVYSGRWHRDRNASIPLLLRTCDTILSS</sequence>
<evidence type="ECO:0000256" key="1">
    <source>
        <dbReference type="SAM" id="MobiDB-lite"/>
    </source>
</evidence>
<feature type="domain" description="AP-5 complex subunit zeta-1 N-terminal TPR" evidence="3">
    <location>
        <begin position="11"/>
        <end position="265"/>
    </location>
</feature>
<protein>
    <submittedName>
        <fullName evidence="5">AP-5 complex subunit zeta-1</fullName>
    </submittedName>
</protein>
<dbReference type="OrthoDB" id="744564at2759"/>
<evidence type="ECO:0000259" key="4">
    <source>
        <dbReference type="Pfam" id="PF25154"/>
    </source>
</evidence>
<dbReference type="Pfam" id="PF25154">
    <property type="entry name" value="TPR_AP5Z1_C"/>
    <property type="match status" value="1"/>
</dbReference>
<feature type="domain" description="AP-5 complex subunit zeta-1 ARM repeats" evidence="2">
    <location>
        <begin position="453"/>
        <end position="570"/>
    </location>
</feature>
<dbReference type="Proteomes" id="UP000225706">
    <property type="component" value="Unassembled WGS sequence"/>
</dbReference>
<feature type="domain" description="AP-5 complex subunit zeta-1 C-terminal TPR" evidence="4">
    <location>
        <begin position="582"/>
        <end position="924"/>
    </location>
</feature>
<dbReference type="STRING" id="50429.A0A2B4RSG0"/>
<dbReference type="InterPro" id="IPR056856">
    <property type="entry name" value="TPR_AP5Z1_C"/>
</dbReference>
<evidence type="ECO:0000313" key="6">
    <source>
        <dbReference type="Proteomes" id="UP000225706"/>
    </source>
</evidence>
<proteinExistence type="predicted"/>
<feature type="compositionally biased region" description="Polar residues" evidence="1">
    <location>
        <begin position="290"/>
        <end position="375"/>
    </location>
</feature>
<dbReference type="InterPro" id="IPR056857">
    <property type="entry name" value="TPR_AP5Z1_N"/>
</dbReference>
<dbReference type="InterPro" id="IPR016024">
    <property type="entry name" value="ARM-type_fold"/>
</dbReference>
<feature type="region of interest" description="Disordered" evidence="1">
    <location>
        <begin position="290"/>
        <end position="403"/>
    </location>
</feature>
<evidence type="ECO:0000259" key="3">
    <source>
        <dbReference type="Pfam" id="PF25153"/>
    </source>
</evidence>
<gene>
    <name evidence="5" type="primary">AP5Z1</name>
    <name evidence="5" type="ORF">AWC38_SpisGene16100</name>
</gene>
<dbReference type="PANTHER" id="PTHR46488:SF1">
    <property type="entry name" value="AP-5 COMPLEX SUBUNIT ZETA-1"/>
    <property type="match status" value="1"/>
</dbReference>